<keyword evidence="6" id="KW-0812">Transmembrane</keyword>
<dbReference type="OrthoDB" id="25753at2"/>
<evidence type="ECO:0000313" key="9">
    <source>
        <dbReference type="Proteomes" id="UP000295328"/>
    </source>
</evidence>
<dbReference type="Pfam" id="PF00578">
    <property type="entry name" value="AhpC-TSA"/>
    <property type="match status" value="1"/>
</dbReference>
<dbReference type="GO" id="GO:0016491">
    <property type="term" value="F:oxidoreductase activity"/>
    <property type="evidence" value="ECO:0007669"/>
    <property type="project" value="InterPro"/>
</dbReference>
<keyword evidence="6" id="KW-0472">Membrane</keyword>
<evidence type="ECO:0000256" key="4">
    <source>
        <dbReference type="ARBA" id="ARBA00023157"/>
    </source>
</evidence>
<dbReference type="GO" id="GO:0016209">
    <property type="term" value="F:antioxidant activity"/>
    <property type="evidence" value="ECO:0007669"/>
    <property type="project" value="InterPro"/>
</dbReference>
<comment type="caution">
    <text evidence="8">The sequence shown here is derived from an EMBL/GenBank/DDBJ whole genome shotgun (WGS) entry which is preliminary data.</text>
</comment>
<dbReference type="Gene3D" id="3.40.30.10">
    <property type="entry name" value="Glutaredoxin"/>
    <property type="match status" value="1"/>
</dbReference>
<dbReference type="InterPro" id="IPR000866">
    <property type="entry name" value="AhpC/TSA"/>
</dbReference>
<name>A0A4R6BMH7_9STAP</name>
<dbReference type="GO" id="GO:0030313">
    <property type="term" value="C:cell envelope"/>
    <property type="evidence" value="ECO:0007669"/>
    <property type="project" value="UniProtKB-SubCell"/>
</dbReference>
<keyword evidence="6" id="KW-1133">Transmembrane helix</keyword>
<protein>
    <submittedName>
        <fullName evidence="8">Thiol-disulfide oxidoreductase ResA</fullName>
    </submittedName>
</protein>
<dbReference type="PROSITE" id="PS51352">
    <property type="entry name" value="THIOREDOXIN_2"/>
    <property type="match status" value="1"/>
</dbReference>
<keyword evidence="3" id="KW-0735">Signal-anchor</keyword>
<comment type="subcellular location">
    <subcellularLocation>
        <location evidence="1">Cell envelope</location>
    </subcellularLocation>
</comment>
<dbReference type="PROSITE" id="PS00194">
    <property type="entry name" value="THIOREDOXIN_1"/>
    <property type="match status" value="1"/>
</dbReference>
<evidence type="ECO:0000256" key="1">
    <source>
        <dbReference type="ARBA" id="ARBA00004196"/>
    </source>
</evidence>
<dbReference type="SUPFAM" id="SSF52833">
    <property type="entry name" value="Thioredoxin-like"/>
    <property type="match status" value="1"/>
</dbReference>
<dbReference type="InterPro" id="IPR013766">
    <property type="entry name" value="Thioredoxin_domain"/>
</dbReference>
<evidence type="ECO:0000256" key="6">
    <source>
        <dbReference type="SAM" id="Phobius"/>
    </source>
</evidence>
<keyword evidence="2" id="KW-0201">Cytochrome c-type biogenesis</keyword>
<evidence type="ECO:0000259" key="7">
    <source>
        <dbReference type="PROSITE" id="PS51352"/>
    </source>
</evidence>
<dbReference type="NCBIfam" id="NF002854">
    <property type="entry name" value="PRK03147.1"/>
    <property type="match status" value="1"/>
</dbReference>
<organism evidence="8 9">
    <name type="scientific">Macrococcus hajekii</name>
    <dbReference type="NCBI Taxonomy" id="198482"/>
    <lineage>
        <taxon>Bacteria</taxon>
        <taxon>Bacillati</taxon>
        <taxon>Bacillota</taxon>
        <taxon>Bacilli</taxon>
        <taxon>Bacillales</taxon>
        <taxon>Staphylococcaceae</taxon>
        <taxon>Macrococcus</taxon>
    </lineage>
</organism>
<evidence type="ECO:0000256" key="2">
    <source>
        <dbReference type="ARBA" id="ARBA00022748"/>
    </source>
</evidence>
<keyword evidence="5" id="KW-0676">Redox-active center</keyword>
<feature type="transmembrane region" description="Helical" evidence="6">
    <location>
        <begin position="12"/>
        <end position="29"/>
    </location>
</feature>
<accession>A0A4R6BMH7</accession>
<dbReference type="InterPro" id="IPR036249">
    <property type="entry name" value="Thioredoxin-like_sf"/>
</dbReference>
<dbReference type="CDD" id="cd02966">
    <property type="entry name" value="TlpA_like_family"/>
    <property type="match status" value="1"/>
</dbReference>
<keyword evidence="9" id="KW-1185">Reference proteome</keyword>
<proteinExistence type="predicted"/>
<dbReference type="InterPro" id="IPR017937">
    <property type="entry name" value="Thioredoxin_CS"/>
</dbReference>
<sequence>MNKKTKRMTQYIVMLLIILAIGFIVYSTLTKDKDKEVKPGDTAPAFELQTMDGRSVSLNDYKGKGLILNFWGTWCEPCKREMPSLSANYDKFKDQNVEVLAIHLRNDPQQVEQFFSGLKEKVNLPVAYDNDNEVADAYGIDPLPTTVVIDKEGNVKAVHKGEMDSKTIENYMTSVAR</sequence>
<evidence type="ECO:0000313" key="8">
    <source>
        <dbReference type="EMBL" id="TDM02961.1"/>
    </source>
</evidence>
<dbReference type="RefSeq" id="WP_133429048.1">
    <property type="nucleotide sequence ID" value="NZ_BMCC01000002.1"/>
</dbReference>
<dbReference type="AlphaFoldDB" id="A0A4R6BMH7"/>
<dbReference type="GO" id="GO:0017004">
    <property type="term" value="P:cytochrome complex assembly"/>
    <property type="evidence" value="ECO:0007669"/>
    <property type="project" value="UniProtKB-KW"/>
</dbReference>
<dbReference type="EMBL" id="SCWE01000001">
    <property type="protein sequence ID" value="TDM02961.1"/>
    <property type="molecule type" value="Genomic_DNA"/>
</dbReference>
<dbReference type="InterPro" id="IPR050553">
    <property type="entry name" value="Thioredoxin_ResA/DsbE_sf"/>
</dbReference>
<reference evidence="8 9" key="1">
    <citation type="submission" date="2019-01" db="EMBL/GenBank/DDBJ databases">
        <title>Draft genome sequences of the type strains of six Macrococcus species.</title>
        <authorList>
            <person name="Mazhar S."/>
            <person name="Altermann E."/>
            <person name="Hill C."/>
            <person name="Mcauliffe O."/>
        </authorList>
    </citation>
    <scope>NUCLEOTIDE SEQUENCE [LARGE SCALE GENOMIC DNA]</scope>
    <source>
        <strain evidence="8 9">CCM4809</strain>
    </source>
</reference>
<gene>
    <name evidence="8" type="primary">resA</name>
    <name evidence="8" type="ORF">ERX37_02415</name>
</gene>
<evidence type="ECO:0000256" key="3">
    <source>
        <dbReference type="ARBA" id="ARBA00022968"/>
    </source>
</evidence>
<evidence type="ECO:0000256" key="5">
    <source>
        <dbReference type="ARBA" id="ARBA00023284"/>
    </source>
</evidence>
<dbReference type="Proteomes" id="UP000295328">
    <property type="component" value="Unassembled WGS sequence"/>
</dbReference>
<feature type="domain" description="Thioredoxin" evidence="7">
    <location>
        <begin position="37"/>
        <end position="177"/>
    </location>
</feature>
<keyword evidence="4" id="KW-1015">Disulfide bond</keyword>
<dbReference type="PANTHER" id="PTHR42852:SF6">
    <property type="entry name" value="THIOL:DISULFIDE INTERCHANGE PROTEIN DSBE"/>
    <property type="match status" value="1"/>
</dbReference>
<dbReference type="PANTHER" id="PTHR42852">
    <property type="entry name" value="THIOL:DISULFIDE INTERCHANGE PROTEIN DSBE"/>
    <property type="match status" value="1"/>
</dbReference>